<reference evidence="2 3" key="1">
    <citation type="submission" date="2018-11" db="EMBL/GenBank/DDBJ databases">
        <authorList>
            <consortium name="Pathogen Informatics"/>
        </authorList>
    </citation>
    <scope>NUCLEOTIDE SEQUENCE [LARGE SCALE GENOMIC DNA]</scope>
</reference>
<sequence>MAWDKIFVKMKNKGYDRNIDELKRMWRNMRTAYMRHKAGSTRSPASDGMPYFKNSVAALKGSLFSNRFSTMDFSDSDLNLDDTSTGPSTSCEAGSYSCIPVLGDKTNNVSSALKRRRSKLCSDDVLALRTATEAVKDRLVHLNDADKFTHFRPDSNYVASTLRNLPEATANQKVLLIVTVLSNDVVLADI</sequence>
<protein>
    <recommendedName>
        <fullName evidence="1">Myb/SANT-like DNA-binding domain-containing protein</fullName>
    </recommendedName>
</protein>
<keyword evidence="3" id="KW-1185">Reference proteome</keyword>
<dbReference type="InterPro" id="IPR044822">
    <property type="entry name" value="Myb_DNA-bind_4"/>
</dbReference>
<dbReference type="Pfam" id="PF13837">
    <property type="entry name" value="Myb_DNA-bind_4"/>
    <property type="match status" value="1"/>
</dbReference>
<evidence type="ECO:0000313" key="3">
    <source>
        <dbReference type="Proteomes" id="UP000270094"/>
    </source>
</evidence>
<accession>A0A3P7J790</accession>
<feature type="domain" description="Myb/SANT-like DNA-binding" evidence="1">
    <location>
        <begin position="2"/>
        <end position="53"/>
    </location>
</feature>
<name>A0A3P7J790_STRVU</name>
<gene>
    <name evidence="2" type="ORF">SVUK_LOCUS11441</name>
</gene>
<evidence type="ECO:0000313" key="2">
    <source>
        <dbReference type="EMBL" id="VDM76443.1"/>
    </source>
</evidence>
<dbReference type="AlphaFoldDB" id="A0A3P7J790"/>
<dbReference type="Proteomes" id="UP000270094">
    <property type="component" value="Unassembled WGS sequence"/>
</dbReference>
<organism evidence="2 3">
    <name type="scientific">Strongylus vulgaris</name>
    <name type="common">Blood worm</name>
    <dbReference type="NCBI Taxonomy" id="40348"/>
    <lineage>
        <taxon>Eukaryota</taxon>
        <taxon>Metazoa</taxon>
        <taxon>Ecdysozoa</taxon>
        <taxon>Nematoda</taxon>
        <taxon>Chromadorea</taxon>
        <taxon>Rhabditida</taxon>
        <taxon>Rhabditina</taxon>
        <taxon>Rhabditomorpha</taxon>
        <taxon>Strongyloidea</taxon>
        <taxon>Strongylidae</taxon>
        <taxon>Strongylus</taxon>
    </lineage>
</organism>
<proteinExistence type="predicted"/>
<dbReference type="OrthoDB" id="7744468at2759"/>
<dbReference type="EMBL" id="UYYB01097013">
    <property type="protein sequence ID" value="VDM76443.1"/>
    <property type="molecule type" value="Genomic_DNA"/>
</dbReference>
<evidence type="ECO:0000259" key="1">
    <source>
        <dbReference type="Pfam" id="PF13837"/>
    </source>
</evidence>